<dbReference type="CDD" id="cd00048">
    <property type="entry name" value="DSRM_SF"/>
    <property type="match status" value="1"/>
</dbReference>
<protein>
    <recommendedName>
        <fullName evidence="2">DRBM domain-containing protein</fullName>
    </recommendedName>
</protein>
<comment type="caution">
    <text evidence="3">The sequence shown here is derived from an EMBL/GenBank/DDBJ whole genome shotgun (WGS) entry which is preliminary data.</text>
</comment>
<dbReference type="GO" id="GO:0003723">
    <property type="term" value="F:RNA binding"/>
    <property type="evidence" value="ECO:0007669"/>
    <property type="project" value="UniProtKB-UniRule"/>
</dbReference>
<dbReference type="PANTHER" id="PTHR28083:SF1">
    <property type="entry name" value="GOOD FOR FULL DBP5 ACTIVITY PROTEIN 2"/>
    <property type="match status" value="1"/>
</dbReference>
<evidence type="ECO:0000259" key="2">
    <source>
        <dbReference type="PROSITE" id="PS50137"/>
    </source>
</evidence>
<keyword evidence="4" id="KW-1185">Reference proteome</keyword>
<dbReference type="EMBL" id="JAVRRJ010000007">
    <property type="protein sequence ID" value="KAK5082947.1"/>
    <property type="molecule type" value="Genomic_DNA"/>
</dbReference>
<gene>
    <name evidence="3" type="ORF">LTR05_006829</name>
</gene>
<name>A0AAN7SVW6_9EURO</name>
<organism evidence="3 4">
    <name type="scientific">Lithohypha guttulata</name>
    <dbReference type="NCBI Taxonomy" id="1690604"/>
    <lineage>
        <taxon>Eukaryota</taxon>
        <taxon>Fungi</taxon>
        <taxon>Dikarya</taxon>
        <taxon>Ascomycota</taxon>
        <taxon>Pezizomycotina</taxon>
        <taxon>Eurotiomycetes</taxon>
        <taxon>Chaetothyriomycetidae</taxon>
        <taxon>Chaetothyriales</taxon>
        <taxon>Trichomeriaceae</taxon>
        <taxon>Lithohypha</taxon>
    </lineage>
</organism>
<feature type="domain" description="DRBM" evidence="2">
    <location>
        <begin position="1"/>
        <end position="38"/>
    </location>
</feature>
<dbReference type="InterPro" id="IPR048519">
    <property type="entry name" value="Gfd2/YDR514C-like_C"/>
</dbReference>
<dbReference type="Proteomes" id="UP001309876">
    <property type="component" value="Unassembled WGS sequence"/>
</dbReference>
<dbReference type="SUPFAM" id="SSF53098">
    <property type="entry name" value="Ribonuclease H-like"/>
    <property type="match status" value="1"/>
</dbReference>
<dbReference type="GO" id="GO:0005634">
    <property type="term" value="C:nucleus"/>
    <property type="evidence" value="ECO:0007669"/>
    <property type="project" value="TreeGrafter"/>
</dbReference>
<dbReference type="PROSITE" id="PS50137">
    <property type="entry name" value="DS_RBD"/>
    <property type="match status" value="1"/>
</dbReference>
<evidence type="ECO:0000313" key="4">
    <source>
        <dbReference type="Proteomes" id="UP001309876"/>
    </source>
</evidence>
<keyword evidence="1" id="KW-0694">RNA-binding</keyword>
<dbReference type="InterPro" id="IPR014720">
    <property type="entry name" value="dsRBD_dom"/>
</dbReference>
<sequence length="277" mass="30265">MWVGYESEALDVSFTGSATSKKVAKRNVAEAALRAVTDYILTSSSLTLHAPLQPENSTAPPSASQIALMEDDRAHLALLHELVNTMQEPGHKLGLLSIDLEQWELDHKVPLEIGLAFTRCTDIISSPAIEGHHIVVKETEHITNSKFVEDKKTRFLFGKSDVLAQADLALYVSSLIGHYSSTCNDIILVGHTIASDLKWLGQMGIAGLEDMVIMDIGRAYRAITSPGHYANMKGMEKIMGELGLPVICPHNGGNDSVYNLQVLFALMHQITESGLKF</sequence>
<evidence type="ECO:0000256" key="1">
    <source>
        <dbReference type="PROSITE-ProRule" id="PRU00266"/>
    </source>
</evidence>
<dbReference type="InterPro" id="IPR040151">
    <property type="entry name" value="Gfd2/YDR514C-like"/>
</dbReference>
<reference evidence="3 4" key="1">
    <citation type="submission" date="2023-08" db="EMBL/GenBank/DDBJ databases">
        <title>Black Yeasts Isolated from many extreme environments.</title>
        <authorList>
            <person name="Coleine C."/>
            <person name="Stajich J.E."/>
            <person name="Selbmann L."/>
        </authorList>
    </citation>
    <scope>NUCLEOTIDE SEQUENCE [LARGE SCALE GENOMIC DNA]</scope>
    <source>
        <strain evidence="3 4">CCFEE 5910</strain>
    </source>
</reference>
<accession>A0AAN7SVW6</accession>
<dbReference type="Pfam" id="PF21762">
    <property type="entry name" value="DEDDh_C"/>
    <property type="match status" value="1"/>
</dbReference>
<dbReference type="AlphaFoldDB" id="A0AAN7SVW6"/>
<dbReference type="InterPro" id="IPR012337">
    <property type="entry name" value="RNaseH-like_sf"/>
</dbReference>
<dbReference type="PANTHER" id="PTHR28083">
    <property type="entry name" value="GOOD FOR FULL DBP5 ACTIVITY PROTEIN 2"/>
    <property type="match status" value="1"/>
</dbReference>
<evidence type="ECO:0000313" key="3">
    <source>
        <dbReference type="EMBL" id="KAK5082947.1"/>
    </source>
</evidence>
<proteinExistence type="predicted"/>